<dbReference type="AlphaFoldDB" id="A0A5B7D164"/>
<evidence type="ECO:0000313" key="2">
    <source>
        <dbReference type="EMBL" id="MPC14674.1"/>
    </source>
</evidence>
<name>A0A5B7D164_PORTR</name>
<sequence length="90" mass="10149">MQSRKPSCTLPHTSTFPHASRFTTPPHVLPQTSQQPSTHSFLHITSTYSDTNFSHAIHYSYTVTHLPHMSTTPKHYFDIPIPLPASLPNL</sequence>
<comment type="caution">
    <text evidence="2">The sequence shown here is derived from an EMBL/GenBank/DDBJ whole genome shotgun (WGS) entry which is preliminary data.</text>
</comment>
<protein>
    <submittedName>
        <fullName evidence="2">Uncharacterized protein</fullName>
    </submittedName>
</protein>
<keyword evidence="3" id="KW-1185">Reference proteome</keyword>
<evidence type="ECO:0000313" key="3">
    <source>
        <dbReference type="Proteomes" id="UP000324222"/>
    </source>
</evidence>
<accession>A0A5B7D164</accession>
<proteinExistence type="predicted"/>
<dbReference type="Proteomes" id="UP000324222">
    <property type="component" value="Unassembled WGS sequence"/>
</dbReference>
<evidence type="ECO:0000256" key="1">
    <source>
        <dbReference type="SAM" id="MobiDB-lite"/>
    </source>
</evidence>
<reference evidence="2 3" key="1">
    <citation type="submission" date="2019-05" db="EMBL/GenBank/DDBJ databases">
        <title>Another draft genome of Portunus trituberculatus and its Hox gene families provides insights of decapod evolution.</title>
        <authorList>
            <person name="Jeong J.-H."/>
            <person name="Song I."/>
            <person name="Kim S."/>
            <person name="Choi T."/>
            <person name="Kim D."/>
            <person name="Ryu S."/>
            <person name="Kim W."/>
        </authorList>
    </citation>
    <scope>NUCLEOTIDE SEQUENCE [LARGE SCALE GENOMIC DNA]</scope>
    <source>
        <tissue evidence="2">Muscle</tissue>
    </source>
</reference>
<feature type="region of interest" description="Disordered" evidence="1">
    <location>
        <begin position="1"/>
        <end position="36"/>
    </location>
</feature>
<feature type="compositionally biased region" description="Polar residues" evidence="1">
    <location>
        <begin position="1"/>
        <end position="23"/>
    </location>
</feature>
<gene>
    <name evidence="2" type="ORF">E2C01_007444</name>
</gene>
<dbReference type="EMBL" id="VSRR010000371">
    <property type="protein sequence ID" value="MPC14674.1"/>
    <property type="molecule type" value="Genomic_DNA"/>
</dbReference>
<organism evidence="2 3">
    <name type="scientific">Portunus trituberculatus</name>
    <name type="common">Swimming crab</name>
    <name type="synonym">Neptunus trituberculatus</name>
    <dbReference type="NCBI Taxonomy" id="210409"/>
    <lineage>
        <taxon>Eukaryota</taxon>
        <taxon>Metazoa</taxon>
        <taxon>Ecdysozoa</taxon>
        <taxon>Arthropoda</taxon>
        <taxon>Crustacea</taxon>
        <taxon>Multicrustacea</taxon>
        <taxon>Malacostraca</taxon>
        <taxon>Eumalacostraca</taxon>
        <taxon>Eucarida</taxon>
        <taxon>Decapoda</taxon>
        <taxon>Pleocyemata</taxon>
        <taxon>Brachyura</taxon>
        <taxon>Eubrachyura</taxon>
        <taxon>Portunoidea</taxon>
        <taxon>Portunidae</taxon>
        <taxon>Portuninae</taxon>
        <taxon>Portunus</taxon>
    </lineage>
</organism>